<dbReference type="GO" id="GO:0006508">
    <property type="term" value="P:proteolysis"/>
    <property type="evidence" value="ECO:0007669"/>
    <property type="project" value="UniProtKB-KW"/>
</dbReference>
<feature type="active site" description="Charge relay system" evidence="10">
    <location>
        <position position="41"/>
    </location>
</feature>
<feature type="region of interest" description="Disordered" evidence="12">
    <location>
        <begin position="297"/>
        <end position="331"/>
    </location>
</feature>
<dbReference type="PANTHER" id="PTHR43806:SF11">
    <property type="entry name" value="CEREVISIN-RELATED"/>
    <property type="match status" value="1"/>
</dbReference>
<gene>
    <name evidence="15" type="primary">mycP</name>
    <name evidence="15" type="ORF">ACFY35_40880</name>
</gene>
<dbReference type="RefSeq" id="WP_157296118.1">
    <property type="nucleotide sequence ID" value="NZ_JBIAZU010000007.1"/>
</dbReference>
<evidence type="ECO:0000256" key="11">
    <source>
        <dbReference type="RuleBase" id="RU003355"/>
    </source>
</evidence>
<proteinExistence type="inferred from homology"/>
<feature type="active site" description="Charge relay system" evidence="10">
    <location>
        <position position="230"/>
    </location>
</feature>
<feature type="transmembrane region" description="Helical" evidence="13">
    <location>
        <begin position="339"/>
        <end position="359"/>
    </location>
</feature>
<keyword evidence="16" id="KW-1185">Reference proteome</keyword>
<organism evidence="15 16">
    <name type="scientific">Paractinoplanes globisporus</name>
    <dbReference type="NCBI Taxonomy" id="113565"/>
    <lineage>
        <taxon>Bacteria</taxon>
        <taxon>Bacillati</taxon>
        <taxon>Actinomycetota</taxon>
        <taxon>Actinomycetes</taxon>
        <taxon>Micromonosporales</taxon>
        <taxon>Micromonosporaceae</taxon>
        <taxon>Paractinoplanes</taxon>
    </lineage>
</organism>
<evidence type="ECO:0000256" key="5">
    <source>
        <dbReference type="ARBA" id="ARBA00022692"/>
    </source>
</evidence>
<keyword evidence="9 13" id="KW-0472">Membrane</keyword>
<dbReference type="PRINTS" id="PR00723">
    <property type="entry name" value="SUBTILISIN"/>
</dbReference>
<dbReference type="PANTHER" id="PTHR43806">
    <property type="entry name" value="PEPTIDASE S8"/>
    <property type="match status" value="1"/>
</dbReference>
<evidence type="ECO:0000256" key="4">
    <source>
        <dbReference type="ARBA" id="ARBA00022670"/>
    </source>
</evidence>
<dbReference type="GO" id="GO:0008233">
    <property type="term" value="F:peptidase activity"/>
    <property type="evidence" value="ECO:0007669"/>
    <property type="project" value="UniProtKB-KW"/>
</dbReference>
<dbReference type="InterPro" id="IPR015500">
    <property type="entry name" value="Peptidase_S8_subtilisin-rel"/>
</dbReference>
<dbReference type="EMBL" id="JBIAZU010000007">
    <property type="protein sequence ID" value="MFF5295826.1"/>
    <property type="molecule type" value="Genomic_DNA"/>
</dbReference>
<dbReference type="Proteomes" id="UP001602245">
    <property type="component" value="Unassembled WGS sequence"/>
</dbReference>
<keyword evidence="5 13" id="KW-0812">Transmembrane</keyword>
<name>A0ABW6WRB2_9ACTN</name>
<keyword evidence="4 10" id="KW-0645">Protease</keyword>
<dbReference type="NCBIfam" id="TIGR03921">
    <property type="entry name" value="T7SS_mycosin"/>
    <property type="match status" value="1"/>
</dbReference>
<comment type="similarity">
    <text evidence="2 10 11">Belongs to the peptidase S8 family.</text>
</comment>
<keyword evidence="3" id="KW-1003">Cell membrane</keyword>
<evidence type="ECO:0000313" key="15">
    <source>
        <dbReference type="EMBL" id="MFF5295826.1"/>
    </source>
</evidence>
<dbReference type="Pfam" id="PF00082">
    <property type="entry name" value="Peptidase_S8"/>
    <property type="match status" value="1"/>
</dbReference>
<dbReference type="InterPro" id="IPR000209">
    <property type="entry name" value="Peptidase_S8/S53_dom"/>
</dbReference>
<evidence type="ECO:0000256" key="8">
    <source>
        <dbReference type="ARBA" id="ARBA00022989"/>
    </source>
</evidence>
<feature type="active site" description="Charge relay system" evidence="10">
    <location>
        <position position="75"/>
    </location>
</feature>
<dbReference type="InterPro" id="IPR036852">
    <property type="entry name" value="Peptidase_S8/S53_dom_sf"/>
</dbReference>
<evidence type="ECO:0000256" key="6">
    <source>
        <dbReference type="ARBA" id="ARBA00022801"/>
    </source>
</evidence>
<feature type="compositionally biased region" description="Low complexity" evidence="12">
    <location>
        <begin position="297"/>
        <end position="308"/>
    </location>
</feature>
<accession>A0ABW6WRB2</accession>
<dbReference type="InterPro" id="IPR023827">
    <property type="entry name" value="Peptidase_S8_Asp-AS"/>
</dbReference>
<dbReference type="SUPFAM" id="SSF52743">
    <property type="entry name" value="Subtilisin-like"/>
    <property type="match status" value="1"/>
</dbReference>
<evidence type="ECO:0000313" key="16">
    <source>
        <dbReference type="Proteomes" id="UP001602245"/>
    </source>
</evidence>
<dbReference type="Gene3D" id="3.40.50.200">
    <property type="entry name" value="Peptidase S8/S53 domain"/>
    <property type="match status" value="1"/>
</dbReference>
<keyword evidence="8 13" id="KW-1133">Transmembrane helix</keyword>
<evidence type="ECO:0000256" key="10">
    <source>
        <dbReference type="PROSITE-ProRule" id="PRU01240"/>
    </source>
</evidence>
<dbReference type="PROSITE" id="PS51892">
    <property type="entry name" value="SUBTILASE"/>
    <property type="match status" value="1"/>
</dbReference>
<evidence type="ECO:0000256" key="3">
    <source>
        <dbReference type="ARBA" id="ARBA00022475"/>
    </source>
</evidence>
<dbReference type="InterPro" id="IPR023828">
    <property type="entry name" value="Peptidase_S8_Ser-AS"/>
</dbReference>
<feature type="domain" description="Peptidase S8/S53" evidence="14">
    <location>
        <begin position="32"/>
        <end position="278"/>
    </location>
</feature>
<keyword evidence="6 10" id="KW-0378">Hydrolase</keyword>
<dbReference type="InterPro" id="IPR023834">
    <property type="entry name" value="T7SS_pept_S8A_mycosin"/>
</dbReference>
<reference evidence="15 16" key="1">
    <citation type="submission" date="2024-10" db="EMBL/GenBank/DDBJ databases">
        <title>The Natural Products Discovery Center: Release of the First 8490 Sequenced Strains for Exploring Actinobacteria Biosynthetic Diversity.</title>
        <authorList>
            <person name="Kalkreuter E."/>
            <person name="Kautsar S.A."/>
            <person name="Yang D."/>
            <person name="Bader C.D."/>
            <person name="Teijaro C.N."/>
            <person name="Fluegel L."/>
            <person name="Davis C.M."/>
            <person name="Simpson J.R."/>
            <person name="Lauterbach L."/>
            <person name="Steele A.D."/>
            <person name="Gui C."/>
            <person name="Meng S."/>
            <person name="Li G."/>
            <person name="Viehrig K."/>
            <person name="Ye F."/>
            <person name="Su P."/>
            <person name="Kiefer A.F."/>
            <person name="Nichols A."/>
            <person name="Cepeda A.J."/>
            <person name="Yan W."/>
            <person name="Fan B."/>
            <person name="Jiang Y."/>
            <person name="Adhikari A."/>
            <person name="Zheng C.-J."/>
            <person name="Schuster L."/>
            <person name="Cowan T.M."/>
            <person name="Smanski M.J."/>
            <person name="Chevrette M.G."/>
            <person name="De Carvalho L.P.S."/>
            <person name="Shen B."/>
        </authorList>
    </citation>
    <scope>NUCLEOTIDE SEQUENCE [LARGE SCALE GENOMIC DNA]</scope>
    <source>
        <strain evidence="15 16">NPDC000087</strain>
    </source>
</reference>
<dbReference type="PROSITE" id="PS00138">
    <property type="entry name" value="SUBTILASE_SER"/>
    <property type="match status" value="1"/>
</dbReference>
<evidence type="ECO:0000256" key="13">
    <source>
        <dbReference type="SAM" id="Phobius"/>
    </source>
</evidence>
<dbReference type="InterPro" id="IPR050131">
    <property type="entry name" value="Peptidase_S8_subtilisin-like"/>
</dbReference>
<evidence type="ECO:0000256" key="9">
    <source>
        <dbReference type="ARBA" id="ARBA00023136"/>
    </source>
</evidence>
<sequence length="366" mass="36887">MPTAPAYADSVRNDEWYLKSLNVDQAHSISKGSGVTVAVIDTGVYPHPDLQRNLLAGVNLLPGGKGDGRADQDGHGTNVAALVAAHGKNSTDGALGIAPASKILPIKAANDGNQFSLEAMARGIGWAADNGAKVINISAGTGPADDLTDAVNAAIDEDVVVVVAAGNYSKQAIMDYPAALDGVLAVGSTDRNGKHASFSVVDNRVDICAPGKDITTAEPKDRYADVDGTSVSAPIVAGAAALVRAKFPNISGPEVIHRLEATADDIGAPGRDDQCGYGELNIVKALTAEVAPLQNSTASAAAPASATADEGTKPGYIDPGATTGGAVPEAAPASSSTPLVLGVLVGLVVAGGLVALVVLRQRRRRG</sequence>
<evidence type="ECO:0000259" key="14">
    <source>
        <dbReference type="Pfam" id="PF00082"/>
    </source>
</evidence>
<comment type="caution">
    <text evidence="15">The sequence shown here is derived from an EMBL/GenBank/DDBJ whole genome shotgun (WGS) entry which is preliminary data.</text>
</comment>
<comment type="subcellular location">
    <subcellularLocation>
        <location evidence="1">Cell membrane</location>
        <topology evidence="1">Single-pass membrane protein</topology>
    </subcellularLocation>
</comment>
<evidence type="ECO:0000256" key="7">
    <source>
        <dbReference type="ARBA" id="ARBA00022825"/>
    </source>
</evidence>
<dbReference type="PROSITE" id="PS00136">
    <property type="entry name" value="SUBTILASE_ASP"/>
    <property type="match status" value="1"/>
</dbReference>
<keyword evidence="7 10" id="KW-0720">Serine protease</keyword>
<evidence type="ECO:0000256" key="2">
    <source>
        <dbReference type="ARBA" id="ARBA00011073"/>
    </source>
</evidence>
<protein>
    <submittedName>
        <fullName evidence="15">Type VII secretion-associated serine protease mycosin</fullName>
    </submittedName>
</protein>
<evidence type="ECO:0000256" key="12">
    <source>
        <dbReference type="SAM" id="MobiDB-lite"/>
    </source>
</evidence>
<evidence type="ECO:0000256" key="1">
    <source>
        <dbReference type="ARBA" id="ARBA00004162"/>
    </source>
</evidence>